<accession>A0A915L5W6</accession>
<proteinExistence type="predicted"/>
<protein>
    <submittedName>
        <fullName evidence="2">Uncharacterized protein</fullName>
    </submittedName>
</protein>
<organism evidence="1 2">
    <name type="scientific">Romanomermis culicivorax</name>
    <name type="common">Nematode worm</name>
    <dbReference type="NCBI Taxonomy" id="13658"/>
    <lineage>
        <taxon>Eukaryota</taxon>
        <taxon>Metazoa</taxon>
        <taxon>Ecdysozoa</taxon>
        <taxon>Nematoda</taxon>
        <taxon>Enoplea</taxon>
        <taxon>Dorylaimia</taxon>
        <taxon>Mermithida</taxon>
        <taxon>Mermithoidea</taxon>
        <taxon>Mermithidae</taxon>
        <taxon>Romanomermis</taxon>
    </lineage>
</organism>
<evidence type="ECO:0000313" key="1">
    <source>
        <dbReference type="Proteomes" id="UP000887565"/>
    </source>
</evidence>
<dbReference type="Proteomes" id="UP000887565">
    <property type="component" value="Unplaced"/>
</dbReference>
<evidence type="ECO:0000313" key="2">
    <source>
        <dbReference type="WBParaSite" id="nRc.2.0.1.t45918-RA"/>
    </source>
</evidence>
<reference evidence="2" key="1">
    <citation type="submission" date="2022-11" db="UniProtKB">
        <authorList>
            <consortium name="WormBaseParasite"/>
        </authorList>
    </citation>
    <scope>IDENTIFICATION</scope>
</reference>
<dbReference type="WBParaSite" id="nRc.2.0.1.t45918-RA">
    <property type="protein sequence ID" value="nRc.2.0.1.t45918-RA"/>
    <property type="gene ID" value="nRc.2.0.1.g45918"/>
</dbReference>
<sequence>MIGILAIFLNVVIVFVYIRHAPLFKTGALVIGLCLGDVVYCMGHVASGWNRIAVLTTETSSSDGGDRPSIENITVLECSWRGPLFWLLGAMMQSVTILAISVDRLVAVSCYVWYFNNRKAGHS</sequence>
<keyword evidence="1" id="KW-1185">Reference proteome</keyword>
<name>A0A915L5W6_ROMCU</name>
<dbReference type="AlphaFoldDB" id="A0A915L5W6"/>
<dbReference type="Gene3D" id="1.20.1070.10">
    <property type="entry name" value="Rhodopsin 7-helix transmembrane proteins"/>
    <property type="match status" value="1"/>
</dbReference>